<accession>A0A8H3EJZ6</accession>
<dbReference type="EMBL" id="CAJPDS010000006">
    <property type="protein sequence ID" value="CAF9908101.1"/>
    <property type="molecule type" value="Genomic_DNA"/>
</dbReference>
<dbReference type="PANTHER" id="PTHR36847">
    <property type="entry name" value="AMIDOLIGASE ENZYME"/>
    <property type="match status" value="1"/>
</dbReference>
<protein>
    <submittedName>
        <fullName evidence="1">Uncharacterized protein</fullName>
    </submittedName>
</protein>
<dbReference type="AlphaFoldDB" id="A0A8H3EJZ6"/>
<name>A0A8H3EJZ6_9LECA</name>
<sequence>MEYGYDSEEEEEDSIWPIKSETLRPSQRITVFRKPSRQSLFPFLFGVEVEVVLIPRESCSTWNEVVDRLSSVLTDLNVPNRIHDADEKPAKYDKWLTTKDGSIGWRGQQNRWGVELVSPITTHSTSPRVWGTGFQTVWQGIKDTFGIFEAPTCGTHLHVSVPMGWSQGLMALRPVAKAAIYFEECIIDALMPFERVTNNYCQSNLYNPLLKSLKVELIFIIIDQALSVSELARIVCADGQGSTRRSFRWNFEPLTDHEKVRKRLATIEFRQPPGCTNAEELDS</sequence>
<organism evidence="1 2">
    <name type="scientific">Heterodermia speciosa</name>
    <dbReference type="NCBI Taxonomy" id="116794"/>
    <lineage>
        <taxon>Eukaryota</taxon>
        <taxon>Fungi</taxon>
        <taxon>Dikarya</taxon>
        <taxon>Ascomycota</taxon>
        <taxon>Pezizomycotina</taxon>
        <taxon>Lecanoromycetes</taxon>
        <taxon>OSLEUM clade</taxon>
        <taxon>Lecanoromycetidae</taxon>
        <taxon>Caliciales</taxon>
        <taxon>Physciaceae</taxon>
        <taxon>Heterodermia</taxon>
    </lineage>
</organism>
<keyword evidence="2" id="KW-1185">Reference proteome</keyword>
<evidence type="ECO:0000313" key="1">
    <source>
        <dbReference type="EMBL" id="CAF9908101.1"/>
    </source>
</evidence>
<comment type="caution">
    <text evidence="1">The sequence shown here is derived from an EMBL/GenBank/DDBJ whole genome shotgun (WGS) entry which is preliminary data.</text>
</comment>
<dbReference type="Pfam" id="PF12224">
    <property type="entry name" value="Amidoligase_2"/>
    <property type="match status" value="1"/>
</dbReference>
<proteinExistence type="predicted"/>
<reference evidence="1" key="1">
    <citation type="submission" date="2021-03" db="EMBL/GenBank/DDBJ databases">
        <authorList>
            <person name="Tagirdzhanova G."/>
        </authorList>
    </citation>
    <scope>NUCLEOTIDE SEQUENCE</scope>
</reference>
<dbReference type="PANTHER" id="PTHR36847:SF1">
    <property type="entry name" value="AMIDOLIGASE ENZYME"/>
    <property type="match status" value="1"/>
</dbReference>
<evidence type="ECO:0000313" key="2">
    <source>
        <dbReference type="Proteomes" id="UP000664521"/>
    </source>
</evidence>
<dbReference type="InterPro" id="IPR022025">
    <property type="entry name" value="Amidoligase_2"/>
</dbReference>
<dbReference type="Proteomes" id="UP000664521">
    <property type="component" value="Unassembled WGS sequence"/>
</dbReference>
<dbReference type="OrthoDB" id="5288177at2759"/>
<gene>
    <name evidence="1" type="ORF">HETSPECPRED_007985</name>
</gene>